<dbReference type="EMBL" id="BAAADE010000011">
    <property type="protein sequence ID" value="GAA0613753.1"/>
    <property type="molecule type" value="Genomic_DNA"/>
</dbReference>
<dbReference type="PROSITE" id="PS50928">
    <property type="entry name" value="ABC_TM1"/>
    <property type="match status" value="1"/>
</dbReference>
<name>A0ABN1GL13_9HYPH</name>
<dbReference type="SUPFAM" id="SSF161098">
    <property type="entry name" value="MetI-like"/>
    <property type="match status" value="1"/>
</dbReference>
<keyword evidence="5 7" id="KW-1133">Transmembrane helix</keyword>
<evidence type="ECO:0000313" key="10">
    <source>
        <dbReference type="Proteomes" id="UP001424441"/>
    </source>
</evidence>
<feature type="transmembrane region" description="Helical" evidence="7">
    <location>
        <begin position="178"/>
        <end position="202"/>
    </location>
</feature>
<feature type="transmembrane region" description="Helical" evidence="7">
    <location>
        <begin position="126"/>
        <end position="145"/>
    </location>
</feature>
<dbReference type="RefSeq" id="WP_343807752.1">
    <property type="nucleotide sequence ID" value="NZ_BAAADE010000011.1"/>
</dbReference>
<proteinExistence type="inferred from homology"/>
<evidence type="ECO:0000256" key="7">
    <source>
        <dbReference type="RuleBase" id="RU363032"/>
    </source>
</evidence>
<feature type="transmembrane region" description="Helical" evidence="7">
    <location>
        <begin position="222"/>
        <end position="247"/>
    </location>
</feature>
<evidence type="ECO:0000256" key="6">
    <source>
        <dbReference type="ARBA" id="ARBA00023136"/>
    </source>
</evidence>
<dbReference type="InterPro" id="IPR000515">
    <property type="entry name" value="MetI-like"/>
</dbReference>
<dbReference type="Proteomes" id="UP001424441">
    <property type="component" value="Unassembled WGS sequence"/>
</dbReference>
<dbReference type="InterPro" id="IPR035906">
    <property type="entry name" value="MetI-like_sf"/>
</dbReference>
<feature type="transmembrane region" description="Helical" evidence="7">
    <location>
        <begin position="67"/>
        <end position="86"/>
    </location>
</feature>
<evidence type="ECO:0000256" key="2">
    <source>
        <dbReference type="ARBA" id="ARBA00022448"/>
    </source>
</evidence>
<keyword evidence="4 7" id="KW-0812">Transmembrane</keyword>
<comment type="caution">
    <text evidence="9">The sequence shown here is derived from an EMBL/GenBank/DDBJ whole genome shotgun (WGS) entry which is preliminary data.</text>
</comment>
<evidence type="ECO:0000256" key="3">
    <source>
        <dbReference type="ARBA" id="ARBA00022475"/>
    </source>
</evidence>
<dbReference type="CDD" id="cd06261">
    <property type="entry name" value="TM_PBP2"/>
    <property type="match status" value="1"/>
</dbReference>
<evidence type="ECO:0000256" key="5">
    <source>
        <dbReference type="ARBA" id="ARBA00022989"/>
    </source>
</evidence>
<comment type="subcellular location">
    <subcellularLocation>
        <location evidence="1 7">Cell membrane</location>
        <topology evidence="1 7">Multi-pass membrane protein</topology>
    </subcellularLocation>
</comment>
<evidence type="ECO:0000256" key="1">
    <source>
        <dbReference type="ARBA" id="ARBA00004651"/>
    </source>
</evidence>
<protein>
    <submittedName>
        <fullName evidence="9">ABC transporter permease</fullName>
    </submittedName>
</protein>
<dbReference type="Pfam" id="PF00528">
    <property type="entry name" value="BPD_transp_1"/>
    <property type="match status" value="1"/>
</dbReference>
<evidence type="ECO:0000259" key="8">
    <source>
        <dbReference type="PROSITE" id="PS50928"/>
    </source>
</evidence>
<dbReference type="Gene3D" id="1.10.3720.10">
    <property type="entry name" value="MetI-like"/>
    <property type="match status" value="1"/>
</dbReference>
<evidence type="ECO:0000313" key="9">
    <source>
        <dbReference type="EMBL" id="GAA0613753.1"/>
    </source>
</evidence>
<gene>
    <name evidence="9" type="ORF">GCM10008943_31340</name>
</gene>
<reference evidence="9 10" key="1">
    <citation type="journal article" date="2019" name="Int. J. Syst. Evol. Microbiol.">
        <title>The Global Catalogue of Microorganisms (GCM) 10K type strain sequencing project: providing services to taxonomists for standard genome sequencing and annotation.</title>
        <authorList>
            <consortium name="The Broad Institute Genomics Platform"/>
            <consortium name="The Broad Institute Genome Sequencing Center for Infectious Disease"/>
            <person name="Wu L."/>
            <person name="Ma J."/>
        </authorList>
    </citation>
    <scope>NUCLEOTIDE SEQUENCE [LARGE SCALE GENOMIC DNA]</scope>
    <source>
        <strain evidence="9 10">JCM 15115</strain>
    </source>
</reference>
<feature type="transmembrane region" description="Helical" evidence="7">
    <location>
        <begin position="98"/>
        <end position="120"/>
    </location>
</feature>
<keyword evidence="6 7" id="KW-0472">Membrane</keyword>
<keyword evidence="3" id="KW-1003">Cell membrane</keyword>
<dbReference type="PANTHER" id="PTHR30151">
    <property type="entry name" value="ALKANE SULFONATE ABC TRANSPORTER-RELATED, MEMBRANE SUBUNIT"/>
    <property type="match status" value="1"/>
</dbReference>
<comment type="similarity">
    <text evidence="7">Belongs to the binding-protein-dependent transport system permease family.</text>
</comment>
<dbReference type="PANTHER" id="PTHR30151:SF20">
    <property type="entry name" value="ABC TRANSPORTER PERMEASE PROTEIN HI_0355-RELATED"/>
    <property type="match status" value="1"/>
</dbReference>
<accession>A0ABN1GL13</accession>
<sequence length="258" mass="28742">MHNDVTLKIVLPIATVAIFFLGWSFYVHSSGISDFILPAPEQILVAFIDMISDPKVWYHARITVTEAVSGFFIAVALGMVLGFMMARVQVLEWAFKPFIVSLQLIPKIALAPLFILWFGFGLESKIFMAAALSFFPVFSNSLLAFRSVESGDNDVMTMLQANAWQRFVMLDFPSAMPIIFAGMEVAVVMSMIGAIVGEFVGGNEGLGYLAVSYLQELQVPRLFSVIVFLTLIGLALYTFIARLRYWFVPWHASSKKKA</sequence>
<evidence type="ECO:0000256" key="4">
    <source>
        <dbReference type="ARBA" id="ARBA00022692"/>
    </source>
</evidence>
<organism evidence="9 10">
    <name type="scientific">Paenochrobactrum glaciei</name>
    <dbReference type="NCBI Taxonomy" id="486407"/>
    <lineage>
        <taxon>Bacteria</taxon>
        <taxon>Pseudomonadati</taxon>
        <taxon>Pseudomonadota</taxon>
        <taxon>Alphaproteobacteria</taxon>
        <taxon>Hyphomicrobiales</taxon>
        <taxon>Brucellaceae</taxon>
        <taxon>Paenochrobactrum</taxon>
    </lineage>
</organism>
<feature type="transmembrane region" description="Helical" evidence="7">
    <location>
        <begin position="7"/>
        <end position="26"/>
    </location>
</feature>
<feature type="domain" description="ABC transmembrane type-1" evidence="8">
    <location>
        <begin position="60"/>
        <end position="240"/>
    </location>
</feature>
<keyword evidence="2 7" id="KW-0813">Transport</keyword>
<keyword evidence="10" id="KW-1185">Reference proteome</keyword>